<protein>
    <recommendedName>
        <fullName evidence="2">HTH cro/C1-type domain-containing protein</fullName>
    </recommendedName>
</protein>
<dbReference type="EMBL" id="AYER01000004">
    <property type="protein sequence ID" value="ESK39642.1"/>
    <property type="molecule type" value="Genomic_DNA"/>
</dbReference>
<dbReference type="HOGENOM" id="CLU_105392_1_0_6"/>
<dbReference type="eggNOG" id="COG1476">
    <property type="taxonomic scope" value="Bacteria"/>
</dbReference>
<comment type="caution">
    <text evidence="3">The sequence shown here is derived from an EMBL/GenBank/DDBJ whole genome shotgun (WGS) entry which is preliminary data.</text>
</comment>
<evidence type="ECO:0000313" key="4">
    <source>
        <dbReference type="Proteomes" id="UP000023785"/>
    </source>
</evidence>
<dbReference type="PROSITE" id="PS50943">
    <property type="entry name" value="HTH_CROC1"/>
    <property type="match status" value="1"/>
</dbReference>
<keyword evidence="1" id="KW-0812">Transmembrane</keyword>
<dbReference type="Pfam" id="PF01381">
    <property type="entry name" value="HTH_3"/>
    <property type="match status" value="1"/>
</dbReference>
<gene>
    <name evidence="3" type="ORF">P256_01323</name>
</gene>
<evidence type="ECO:0000259" key="2">
    <source>
        <dbReference type="PROSITE" id="PS50943"/>
    </source>
</evidence>
<dbReference type="GO" id="GO:0003677">
    <property type="term" value="F:DNA binding"/>
    <property type="evidence" value="ECO:0007669"/>
    <property type="project" value="InterPro"/>
</dbReference>
<keyword evidence="4" id="KW-1185">Reference proteome</keyword>
<reference evidence="3 4" key="1">
    <citation type="submission" date="2013-10" db="EMBL/GenBank/DDBJ databases">
        <title>The Genome Sequence of Acinetobacter nectaris CIP 110549.</title>
        <authorList>
            <consortium name="The Broad Institute Genomics Platform"/>
            <consortium name="The Broad Institute Genome Sequencing Center for Infectious Disease"/>
            <person name="Cerqueira G."/>
            <person name="Feldgarden M."/>
            <person name="Courvalin P."/>
            <person name="Grillot-Courvalin C."/>
            <person name="Clermont D."/>
            <person name="Rocha E."/>
            <person name="Yoon E.-J."/>
            <person name="Nemec A."/>
            <person name="Young S.K."/>
            <person name="Zeng Q."/>
            <person name="Gargeya S."/>
            <person name="Fitzgerald M."/>
            <person name="Abouelleil A."/>
            <person name="Alvarado L."/>
            <person name="Berlin A.M."/>
            <person name="Chapman S.B."/>
            <person name="Gainer-Dewar J."/>
            <person name="Goldberg J."/>
            <person name="Gnerre S."/>
            <person name="Griggs A."/>
            <person name="Gujja S."/>
            <person name="Hansen M."/>
            <person name="Howarth C."/>
            <person name="Imamovic A."/>
            <person name="Ireland A."/>
            <person name="Larimer J."/>
            <person name="McCowan C."/>
            <person name="Murphy C."/>
            <person name="Pearson M."/>
            <person name="Poon T.W."/>
            <person name="Priest M."/>
            <person name="Roberts A."/>
            <person name="Saif S."/>
            <person name="Shea T."/>
            <person name="Sykes S."/>
            <person name="Wortman J."/>
            <person name="Nusbaum C."/>
            <person name="Birren B."/>
        </authorList>
    </citation>
    <scope>NUCLEOTIDE SEQUENCE [LARGE SCALE GENOMIC DNA]</scope>
    <source>
        <strain evidence="3 4">CIP 110549</strain>
    </source>
</reference>
<dbReference type="InterPro" id="IPR010982">
    <property type="entry name" value="Lambda_DNA-bd_dom_sf"/>
</dbReference>
<dbReference type="PATRIC" id="fig|1392540.3.peg.1284"/>
<dbReference type="AlphaFoldDB" id="V2TPX0"/>
<dbReference type="RefSeq" id="WP_023272955.1">
    <property type="nucleotide sequence ID" value="NZ_KI530723.1"/>
</dbReference>
<name>V2TPX0_9GAMM</name>
<dbReference type="STRING" id="1392540.P256_01323"/>
<organism evidence="3 4">
    <name type="scientific">Acinetobacter nectaris CIP 110549</name>
    <dbReference type="NCBI Taxonomy" id="1392540"/>
    <lineage>
        <taxon>Bacteria</taxon>
        <taxon>Pseudomonadati</taxon>
        <taxon>Pseudomonadota</taxon>
        <taxon>Gammaproteobacteria</taxon>
        <taxon>Moraxellales</taxon>
        <taxon>Moraxellaceae</taxon>
        <taxon>Acinetobacter</taxon>
    </lineage>
</organism>
<feature type="transmembrane region" description="Helical" evidence="1">
    <location>
        <begin position="115"/>
        <end position="136"/>
    </location>
</feature>
<dbReference type="Gene3D" id="1.10.260.40">
    <property type="entry name" value="lambda repressor-like DNA-binding domains"/>
    <property type="match status" value="1"/>
</dbReference>
<dbReference type="InterPro" id="IPR001387">
    <property type="entry name" value="Cro/C1-type_HTH"/>
</dbReference>
<dbReference type="CDD" id="cd00093">
    <property type="entry name" value="HTH_XRE"/>
    <property type="match status" value="1"/>
</dbReference>
<keyword evidence="1" id="KW-0472">Membrane</keyword>
<feature type="transmembrane region" description="Helical" evidence="1">
    <location>
        <begin position="88"/>
        <end position="109"/>
    </location>
</feature>
<dbReference type="Pfam" id="PF13239">
    <property type="entry name" value="2TM"/>
    <property type="match status" value="1"/>
</dbReference>
<feature type="domain" description="HTH cro/C1-type" evidence="2">
    <location>
        <begin position="7"/>
        <end position="60"/>
    </location>
</feature>
<dbReference type="OrthoDB" id="21915at2"/>
<proteinExistence type="predicted"/>
<evidence type="ECO:0000313" key="3">
    <source>
        <dbReference type="EMBL" id="ESK39642.1"/>
    </source>
</evidence>
<sequence>MEYHSKVRAYRLKNGWSQEQLAALSALSVRTIQRVENGERASLETLSALAAVFQISVHDISDESIGTEDAMDSKILEAESRVKQEIHFYTALASYVLVCSILGLLNFIFTPHKLWVIWPIATWGLYLFIVWLRLFIFSQKLMQWQKMRVQKLLRK</sequence>
<dbReference type="InterPro" id="IPR025698">
    <property type="entry name" value="2TM_dom"/>
</dbReference>
<dbReference type="SMART" id="SM00530">
    <property type="entry name" value="HTH_XRE"/>
    <property type="match status" value="1"/>
</dbReference>
<dbReference type="Proteomes" id="UP000023785">
    <property type="component" value="Unassembled WGS sequence"/>
</dbReference>
<keyword evidence="1" id="KW-1133">Transmembrane helix</keyword>
<dbReference type="SUPFAM" id="SSF47413">
    <property type="entry name" value="lambda repressor-like DNA-binding domains"/>
    <property type="match status" value="1"/>
</dbReference>
<accession>V2TPX0</accession>
<evidence type="ECO:0000256" key="1">
    <source>
        <dbReference type="SAM" id="Phobius"/>
    </source>
</evidence>